<protein>
    <submittedName>
        <fullName evidence="1">Uncharacterized protein</fullName>
    </submittedName>
</protein>
<feature type="non-terminal residue" evidence="1">
    <location>
        <position position="1"/>
    </location>
</feature>
<evidence type="ECO:0000313" key="1">
    <source>
        <dbReference type="EMBL" id="GAG51881.1"/>
    </source>
</evidence>
<proteinExistence type="predicted"/>
<dbReference type="EMBL" id="BARS01056146">
    <property type="protein sequence ID" value="GAG51881.1"/>
    <property type="molecule type" value="Genomic_DNA"/>
</dbReference>
<gene>
    <name evidence="1" type="ORF">S01H1_82767</name>
</gene>
<comment type="caution">
    <text evidence="1">The sequence shown here is derived from an EMBL/GenBank/DDBJ whole genome shotgun (WGS) entry which is preliminary data.</text>
</comment>
<reference evidence="1" key="1">
    <citation type="journal article" date="2014" name="Front. Microbiol.">
        <title>High frequency of phylogenetically diverse reductive dehalogenase-homologous genes in deep subseafloor sedimentary metagenomes.</title>
        <authorList>
            <person name="Kawai M."/>
            <person name="Futagami T."/>
            <person name="Toyoda A."/>
            <person name="Takaki Y."/>
            <person name="Nishi S."/>
            <person name="Hori S."/>
            <person name="Arai W."/>
            <person name="Tsubouchi T."/>
            <person name="Morono Y."/>
            <person name="Uchiyama I."/>
            <person name="Ito T."/>
            <person name="Fujiyama A."/>
            <person name="Inagaki F."/>
            <person name="Takami H."/>
        </authorList>
    </citation>
    <scope>NUCLEOTIDE SEQUENCE</scope>
    <source>
        <strain evidence="1">Expedition CK06-06</strain>
    </source>
</reference>
<sequence length="48" mass="5263">GGMRARCILFAIENEPAPDTVGGCNAGRIPSRRCAMQRRHQGILTRPQ</sequence>
<accession>X0ZUR9</accession>
<dbReference type="AlphaFoldDB" id="X0ZUR9"/>
<organism evidence="1">
    <name type="scientific">marine sediment metagenome</name>
    <dbReference type="NCBI Taxonomy" id="412755"/>
    <lineage>
        <taxon>unclassified sequences</taxon>
        <taxon>metagenomes</taxon>
        <taxon>ecological metagenomes</taxon>
    </lineage>
</organism>
<name>X0ZUR9_9ZZZZ</name>